<keyword evidence="3" id="KW-1185">Reference proteome</keyword>
<sequence>MTDSNQNGFAPRGAFGAAVPARAPGVNHPPQTTATTRDGGQTMTVPLATLAPGEAAEYVGCWCELTNKPGVLAIYEGSFLGGRVKIPTESFPLYADPEQIIIRPDLPRAWNPDGSPPKEQ</sequence>
<evidence type="ECO:0000313" key="3">
    <source>
        <dbReference type="Proteomes" id="UP001218071"/>
    </source>
</evidence>
<evidence type="ECO:0000256" key="1">
    <source>
        <dbReference type="SAM" id="MobiDB-lite"/>
    </source>
</evidence>
<proteinExistence type="predicted"/>
<feature type="region of interest" description="Disordered" evidence="1">
    <location>
        <begin position="1"/>
        <end position="42"/>
    </location>
</feature>
<dbReference type="EMBL" id="CP063194">
    <property type="protein sequence ID" value="WCZ37839.1"/>
    <property type="molecule type" value="Genomic_DNA"/>
</dbReference>
<dbReference type="Proteomes" id="UP001218071">
    <property type="component" value="Chromosome"/>
</dbReference>
<accession>A0ABY7UGI5</accession>
<feature type="compositionally biased region" description="Polar residues" evidence="1">
    <location>
        <begin position="29"/>
        <end position="42"/>
    </location>
</feature>
<evidence type="ECO:0000313" key="2">
    <source>
        <dbReference type="EMBL" id="WCZ37839.1"/>
    </source>
</evidence>
<protein>
    <recommendedName>
        <fullName evidence="4">Secreted protein</fullName>
    </recommendedName>
</protein>
<evidence type="ECO:0008006" key="4">
    <source>
        <dbReference type="Google" id="ProtNLM"/>
    </source>
</evidence>
<organism evidence="2 3">
    <name type="scientific">Corynebacterium jeddahense</name>
    <dbReference type="NCBI Taxonomy" id="1414719"/>
    <lineage>
        <taxon>Bacteria</taxon>
        <taxon>Bacillati</taxon>
        <taxon>Actinomycetota</taxon>
        <taxon>Actinomycetes</taxon>
        <taxon>Mycobacteriales</taxon>
        <taxon>Corynebacteriaceae</taxon>
        <taxon>Corynebacterium</taxon>
    </lineage>
</organism>
<name>A0ABY7UGI5_9CORY</name>
<reference evidence="2 3" key="1">
    <citation type="submission" date="2020-10" db="EMBL/GenBank/DDBJ databases">
        <title>Complete genome sequence of Corynebacterium jeddahense DSM 45997, type strain of Corynebacterium jeddahense.</title>
        <authorList>
            <person name="Busche T."/>
            <person name="Kalinowski J."/>
            <person name="Ruckert C."/>
        </authorList>
    </citation>
    <scope>NUCLEOTIDE SEQUENCE [LARGE SCALE GENOMIC DNA]</scope>
    <source>
        <strain evidence="2 3">DSM 45997</strain>
    </source>
</reference>
<gene>
    <name evidence="2" type="ORF">CJEDD_01060</name>
</gene>
<dbReference type="RefSeq" id="WP_042405966.1">
    <property type="nucleotide sequence ID" value="NZ_CBYN010000024.1"/>
</dbReference>